<keyword evidence="2" id="KW-1185">Reference proteome</keyword>
<reference evidence="2" key="1">
    <citation type="journal article" date="2012" name="Proc. Natl. Acad. Sci. U.S.A.">
        <title>Genome sequence of the button mushroom Agaricus bisporus reveals mechanisms governing adaptation to a humic-rich ecological niche.</title>
        <authorList>
            <person name="Morin E."/>
            <person name="Kohler A."/>
            <person name="Baker A.R."/>
            <person name="Foulongne-Oriol M."/>
            <person name="Lombard V."/>
            <person name="Nagy L.G."/>
            <person name="Ohm R.A."/>
            <person name="Patyshakuliyeva A."/>
            <person name="Brun A."/>
            <person name="Aerts A.L."/>
            <person name="Bailey A.M."/>
            <person name="Billette C."/>
            <person name="Coutinho P.M."/>
            <person name="Deakin G."/>
            <person name="Doddapaneni H."/>
            <person name="Floudas D."/>
            <person name="Grimwood J."/>
            <person name="Hilden K."/>
            <person name="Kuees U."/>
            <person name="LaButti K.M."/>
            <person name="Lapidus A."/>
            <person name="Lindquist E.A."/>
            <person name="Lucas S.M."/>
            <person name="Murat C."/>
            <person name="Riley R.W."/>
            <person name="Salamov A.A."/>
            <person name="Schmutz J."/>
            <person name="Subramanian V."/>
            <person name="Woesten H.A.B."/>
            <person name="Xu J."/>
            <person name="Eastwood D.C."/>
            <person name="Foster G.D."/>
            <person name="Sonnenberg A.S."/>
            <person name="Cullen D."/>
            <person name="de Vries R.P."/>
            <person name="Lundell T."/>
            <person name="Hibbett D.S."/>
            <person name="Henrissat B."/>
            <person name="Burton K.S."/>
            <person name="Kerrigan R.W."/>
            <person name="Challen M.P."/>
            <person name="Grigoriev I.V."/>
            <person name="Martin F."/>
        </authorList>
    </citation>
    <scope>NUCLEOTIDE SEQUENCE [LARGE SCALE GENOMIC DNA]</scope>
    <source>
        <strain evidence="2">JB137-S8 / ATCC MYA-4627 / FGSC 10392</strain>
    </source>
</reference>
<gene>
    <name evidence="1" type="ORF">AGABI1DRAFT_91151</name>
</gene>
<organism evidence="1 2">
    <name type="scientific">Agaricus bisporus var. burnettii (strain JB137-S8 / ATCC MYA-4627 / FGSC 10392)</name>
    <name type="common">White button mushroom</name>
    <dbReference type="NCBI Taxonomy" id="597362"/>
    <lineage>
        <taxon>Eukaryota</taxon>
        <taxon>Fungi</taxon>
        <taxon>Dikarya</taxon>
        <taxon>Basidiomycota</taxon>
        <taxon>Agaricomycotina</taxon>
        <taxon>Agaricomycetes</taxon>
        <taxon>Agaricomycetidae</taxon>
        <taxon>Agaricales</taxon>
        <taxon>Agaricineae</taxon>
        <taxon>Agaricaceae</taxon>
        <taxon>Agaricus</taxon>
    </lineage>
</organism>
<dbReference type="KEGG" id="abp:AGABI1DRAFT91151"/>
<dbReference type="OMA" id="HEDEAYV"/>
<dbReference type="RefSeq" id="XP_007329118.1">
    <property type="nucleotide sequence ID" value="XM_007329056.1"/>
</dbReference>
<evidence type="ECO:0000313" key="2">
    <source>
        <dbReference type="Proteomes" id="UP000008493"/>
    </source>
</evidence>
<accession>K5X984</accession>
<dbReference type="PANTHER" id="PTHR46579">
    <property type="entry name" value="F5/8 TYPE C DOMAIN-CONTAINING PROTEIN-RELATED"/>
    <property type="match status" value="1"/>
</dbReference>
<dbReference type="GeneID" id="18832400"/>
<name>K5X984_AGABU</name>
<evidence type="ECO:0000313" key="1">
    <source>
        <dbReference type="EMBL" id="EKM79778.1"/>
    </source>
</evidence>
<dbReference type="Proteomes" id="UP000008493">
    <property type="component" value="Unassembled WGS sequence"/>
</dbReference>
<dbReference type="AlphaFoldDB" id="K5X984"/>
<dbReference type="PANTHER" id="PTHR46579:SF1">
    <property type="entry name" value="F5_8 TYPE C DOMAIN-CONTAINING PROTEIN"/>
    <property type="match status" value="1"/>
</dbReference>
<proteinExistence type="predicted"/>
<dbReference type="OrthoDB" id="6613063at2759"/>
<dbReference type="eggNOG" id="ENOG502SV4Z">
    <property type="taxonomic scope" value="Eukaryota"/>
</dbReference>
<sequence>MHLIWENLIPNLILFWTGSFKDLDHEDEAYVISPAAWKDIGERTAACKSTIPSAFGAPVPNIATQRGQMTSEMYSNWTLFIAPLVLFNRFQQPVYYKHFIKLVNLLKMCLEFEISEEMLDQIDGGFKSWVEEYENRLYYRYQPHRLSACPLTLHALLHIAWGIRIAGPVWTYWAFPMERHCNALLPSIRSRRHPYASISAFVTAMAQLHQIRLKYNVHLELCLSPEVEKFSRNAFVSDSYPSYKLHQPRRLEVISLHLQDKFYAALATRFEKTKAVIQAIVDLNKPITQYGRITCLGGGDTIYVQMVDKYARYQNRRSEYVKRTFFGQAKRVLVLDLPTTPQLGLSSPSTVIYLVVEALKIRVENNLIYYSETGPIELVDLDTVQCLVGRVWDRNRWGIVDRSNVTIAQLD</sequence>
<dbReference type="EMBL" id="JH971389">
    <property type="protein sequence ID" value="EKM79778.1"/>
    <property type="molecule type" value="Genomic_DNA"/>
</dbReference>
<protein>
    <submittedName>
        <fullName evidence="1">Uncharacterized protein</fullName>
    </submittedName>
</protein>
<dbReference type="HOGENOM" id="CLU_032165_0_0_1"/>
<dbReference type="InParanoid" id="K5X984"/>